<comment type="caution">
    <text evidence="7">Lacks conserved residue(s) required for the propagation of feature annotation.</text>
</comment>
<dbReference type="EC" id="2.1.1.33" evidence="7"/>
<accession>A0A931GE90</accession>
<dbReference type="InterPro" id="IPR003358">
    <property type="entry name" value="tRNA_(Gua-N-7)_MeTrfase_Trmb"/>
</dbReference>
<evidence type="ECO:0000256" key="4">
    <source>
        <dbReference type="ARBA" id="ARBA00022679"/>
    </source>
</evidence>
<proteinExistence type="inferred from homology"/>
<dbReference type="GO" id="GO:0043527">
    <property type="term" value="C:tRNA methyltransferase complex"/>
    <property type="evidence" value="ECO:0007669"/>
    <property type="project" value="TreeGrafter"/>
</dbReference>
<dbReference type="SUPFAM" id="SSF53335">
    <property type="entry name" value="S-adenosyl-L-methionine-dependent methyltransferases"/>
    <property type="match status" value="1"/>
</dbReference>
<reference evidence="9" key="1">
    <citation type="submission" date="2020-11" db="EMBL/GenBank/DDBJ databases">
        <title>Sequencing the genomes of 1000 actinobacteria strains.</title>
        <authorList>
            <person name="Klenk H.-P."/>
        </authorList>
    </citation>
    <scope>NUCLEOTIDE SEQUENCE</scope>
    <source>
        <strain evidence="9">DSM 26152</strain>
    </source>
</reference>
<protein>
    <recommendedName>
        <fullName evidence="7">tRNA (guanine-N(7)-)-methyltransferase</fullName>
        <ecNumber evidence="7">2.1.1.33</ecNumber>
    </recommendedName>
    <alternativeName>
        <fullName evidence="7">tRNA (guanine(46)-N(7))-methyltransferase</fullName>
    </alternativeName>
    <alternativeName>
        <fullName evidence="7">tRNA(m7G46)-methyltransferase</fullName>
    </alternativeName>
</protein>
<keyword evidence="4 7" id="KW-0808">Transferase</keyword>
<evidence type="ECO:0000313" key="10">
    <source>
        <dbReference type="Proteomes" id="UP000625033"/>
    </source>
</evidence>
<feature type="binding site" evidence="7">
    <location>
        <position position="183"/>
    </location>
    <ligand>
        <name>S-adenosyl-L-methionine</name>
        <dbReference type="ChEBI" id="CHEBI:59789"/>
    </ligand>
</feature>
<evidence type="ECO:0000256" key="8">
    <source>
        <dbReference type="SAM" id="MobiDB-lite"/>
    </source>
</evidence>
<evidence type="ECO:0000256" key="6">
    <source>
        <dbReference type="ARBA" id="ARBA00022694"/>
    </source>
</evidence>
<dbReference type="InterPro" id="IPR055361">
    <property type="entry name" value="tRNA_methyltr_TrmB_bact"/>
</dbReference>
<feature type="binding site" evidence="7">
    <location>
        <position position="108"/>
    </location>
    <ligand>
        <name>S-adenosyl-L-methionine</name>
        <dbReference type="ChEBI" id="CHEBI:59789"/>
    </ligand>
</feature>
<dbReference type="PROSITE" id="PS51625">
    <property type="entry name" value="SAM_MT_TRMB"/>
    <property type="match status" value="1"/>
</dbReference>
<organism evidence="9 10">
    <name type="scientific">Zhihengliuella flava</name>
    <dbReference type="NCBI Taxonomy" id="1285193"/>
    <lineage>
        <taxon>Bacteria</taxon>
        <taxon>Bacillati</taxon>
        <taxon>Actinomycetota</taxon>
        <taxon>Actinomycetes</taxon>
        <taxon>Micrococcales</taxon>
        <taxon>Micrococcaceae</taxon>
        <taxon>Zhihengliuella</taxon>
    </lineage>
</organism>
<dbReference type="RefSeq" id="WP_196835540.1">
    <property type="nucleotide sequence ID" value="NZ_JADOTZ010000001.1"/>
</dbReference>
<dbReference type="NCBIfam" id="TIGR00091">
    <property type="entry name" value="tRNA (guanosine(46)-N7)-methyltransferase TrmB"/>
    <property type="match status" value="1"/>
</dbReference>
<comment type="catalytic activity">
    <reaction evidence="1 7">
        <text>guanosine(46) in tRNA + S-adenosyl-L-methionine = N(7)-methylguanosine(46) in tRNA + S-adenosyl-L-homocysteine</text>
        <dbReference type="Rhea" id="RHEA:42708"/>
        <dbReference type="Rhea" id="RHEA-COMP:10188"/>
        <dbReference type="Rhea" id="RHEA-COMP:10189"/>
        <dbReference type="ChEBI" id="CHEBI:57856"/>
        <dbReference type="ChEBI" id="CHEBI:59789"/>
        <dbReference type="ChEBI" id="CHEBI:74269"/>
        <dbReference type="ChEBI" id="CHEBI:74480"/>
        <dbReference type="EC" id="2.1.1.33"/>
    </reaction>
</comment>
<dbReference type="PANTHER" id="PTHR23417:SF14">
    <property type="entry name" value="PENTACOTRIPEPTIDE-REPEAT REGION OF PRORP DOMAIN-CONTAINING PROTEIN"/>
    <property type="match status" value="1"/>
</dbReference>
<comment type="pathway">
    <text evidence="7">tRNA modification; N(7)-methylguanine-tRNA biosynthesis.</text>
</comment>
<keyword evidence="3 7" id="KW-0489">Methyltransferase</keyword>
<evidence type="ECO:0000256" key="7">
    <source>
        <dbReference type="HAMAP-Rule" id="MF_01057"/>
    </source>
</evidence>
<dbReference type="InterPro" id="IPR029063">
    <property type="entry name" value="SAM-dependent_MTases_sf"/>
</dbReference>
<feature type="binding site" evidence="7">
    <location>
        <position position="133"/>
    </location>
    <ligand>
        <name>S-adenosyl-L-methionine</name>
        <dbReference type="ChEBI" id="CHEBI:59789"/>
    </ligand>
</feature>
<dbReference type="EMBL" id="JADOTZ010000001">
    <property type="protein sequence ID" value="MBG6084198.1"/>
    <property type="molecule type" value="Genomic_DNA"/>
</dbReference>
<comment type="similarity">
    <text evidence="7">Belongs to the class I-like SAM-binding methyltransferase superfamily. TrmB family.</text>
</comment>
<dbReference type="HAMAP" id="MF_01057">
    <property type="entry name" value="tRNA_methyltr_TrmB"/>
    <property type="match status" value="1"/>
</dbReference>
<comment type="function">
    <text evidence="2 7">Catalyzes the formation of N(7)-methylguanine at position 46 (m7G46) in tRNA.</text>
</comment>
<comment type="caution">
    <text evidence="9">The sequence shown here is derived from an EMBL/GenBank/DDBJ whole genome shotgun (WGS) entry which is preliminary data.</text>
</comment>
<feature type="region of interest" description="Disordered" evidence="8">
    <location>
        <begin position="1"/>
        <end position="35"/>
    </location>
</feature>
<evidence type="ECO:0000256" key="3">
    <source>
        <dbReference type="ARBA" id="ARBA00022603"/>
    </source>
</evidence>
<sequence>MTSANTPEHAATPESPRDAARGNDDEALKATAPTSGRAAEDLRYYRTEPVSFVRRGSRLQGRRLRAWERYASDYLIEVPRDIADTSVSGQATFDQLTTFGRRAPLTVEVGSGLGEAIVAQAAAHPERDFLAVEVYTPGLAQLMLRAGKQGLTNVRVIQANAPEVFEHLLAPGSVDEVWVFFPDPWHKSRHHKRRLVKPSFARHVATALRAGGTWRLATDWAEYAEHMRDVLDPDEAFENVHGGWAPRFDGRVQTSFESKAIAAGREIFDLTYRRL</sequence>
<dbReference type="Proteomes" id="UP000625033">
    <property type="component" value="Unassembled WGS sequence"/>
</dbReference>
<dbReference type="AlphaFoldDB" id="A0A931GE90"/>
<evidence type="ECO:0000256" key="5">
    <source>
        <dbReference type="ARBA" id="ARBA00022691"/>
    </source>
</evidence>
<name>A0A931GE90_9MICC</name>
<dbReference type="GO" id="GO:0008176">
    <property type="term" value="F:tRNA (guanine(46)-N7)-methyltransferase activity"/>
    <property type="evidence" value="ECO:0007669"/>
    <property type="project" value="UniProtKB-UniRule"/>
</dbReference>
<dbReference type="Gene3D" id="3.40.50.150">
    <property type="entry name" value="Vaccinia Virus protein VP39"/>
    <property type="match status" value="1"/>
</dbReference>
<feature type="binding site" evidence="7">
    <location>
        <position position="160"/>
    </location>
    <ligand>
        <name>S-adenosyl-L-methionine</name>
        <dbReference type="ChEBI" id="CHEBI:59789"/>
    </ligand>
</feature>
<feature type="compositionally biased region" description="Basic and acidic residues" evidence="8">
    <location>
        <begin position="15"/>
        <end position="28"/>
    </location>
</feature>
<dbReference type="Pfam" id="PF02390">
    <property type="entry name" value="Methyltransf_4"/>
    <property type="match status" value="1"/>
</dbReference>
<keyword evidence="5 7" id="KW-0949">S-adenosyl-L-methionine</keyword>
<gene>
    <name evidence="7" type="primary">trmB</name>
    <name evidence="9" type="ORF">IW252_000965</name>
</gene>
<keyword evidence="6 7" id="KW-0819">tRNA processing</keyword>
<evidence type="ECO:0000256" key="1">
    <source>
        <dbReference type="ARBA" id="ARBA00000142"/>
    </source>
</evidence>
<feature type="binding site" evidence="7">
    <location>
        <position position="219"/>
    </location>
    <ligand>
        <name>substrate</name>
    </ligand>
</feature>
<feature type="binding site" evidence="7">
    <location>
        <position position="187"/>
    </location>
    <ligand>
        <name>substrate</name>
    </ligand>
</feature>
<evidence type="ECO:0000313" key="9">
    <source>
        <dbReference type="EMBL" id="MBG6084198.1"/>
    </source>
</evidence>
<feature type="binding site" evidence="7">
    <location>
        <begin position="254"/>
        <end position="257"/>
    </location>
    <ligand>
        <name>substrate</name>
    </ligand>
</feature>
<dbReference type="PANTHER" id="PTHR23417">
    <property type="entry name" value="3-DEOXY-D-MANNO-OCTULOSONIC-ACID TRANSFERASE/TRNA GUANINE-N 7 - -METHYLTRANSFERASE"/>
    <property type="match status" value="1"/>
</dbReference>
<evidence type="ECO:0000256" key="2">
    <source>
        <dbReference type="ARBA" id="ARBA00003015"/>
    </source>
</evidence>
<keyword evidence="10" id="KW-1185">Reference proteome</keyword>